<evidence type="ECO:0000256" key="9">
    <source>
        <dbReference type="ARBA" id="ARBA00047371"/>
    </source>
</evidence>
<comment type="caution">
    <text evidence="10">The sequence shown here is derived from an EMBL/GenBank/DDBJ whole genome shotgun (WGS) entry which is preliminary data.</text>
</comment>
<organism evidence="10 11">
    <name type="scientific">Acer yangbiense</name>
    <dbReference type="NCBI Taxonomy" id="1000413"/>
    <lineage>
        <taxon>Eukaryota</taxon>
        <taxon>Viridiplantae</taxon>
        <taxon>Streptophyta</taxon>
        <taxon>Embryophyta</taxon>
        <taxon>Tracheophyta</taxon>
        <taxon>Spermatophyta</taxon>
        <taxon>Magnoliopsida</taxon>
        <taxon>eudicotyledons</taxon>
        <taxon>Gunneridae</taxon>
        <taxon>Pentapetalae</taxon>
        <taxon>rosids</taxon>
        <taxon>malvids</taxon>
        <taxon>Sapindales</taxon>
        <taxon>Sapindaceae</taxon>
        <taxon>Hippocastanoideae</taxon>
        <taxon>Acereae</taxon>
        <taxon>Acer</taxon>
    </lineage>
</organism>
<evidence type="ECO:0000256" key="5">
    <source>
        <dbReference type="ARBA" id="ARBA00022741"/>
    </source>
</evidence>
<evidence type="ECO:0000256" key="6">
    <source>
        <dbReference type="ARBA" id="ARBA00022793"/>
    </source>
</evidence>
<dbReference type="EMBL" id="VAHF01000004">
    <property type="protein sequence ID" value="TXG63891.1"/>
    <property type="molecule type" value="Genomic_DNA"/>
</dbReference>
<dbReference type="GO" id="GO:0006094">
    <property type="term" value="P:gluconeogenesis"/>
    <property type="evidence" value="ECO:0007669"/>
    <property type="project" value="UniProtKB-UniPathway"/>
</dbReference>
<keyword evidence="5" id="KW-0547">Nucleotide-binding</keyword>
<dbReference type="Gene3D" id="3.90.228.20">
    <property type="match status" value="1"/>
</dbReference>
<reference evidence="11" key="1">
    <citation type="journal article" date="2019" name="Gigascience">
        <title>De novo genome assembly of the endangered Acer yangbiense, a plant species with extremely small populations endemic to Yunnan Province, China.</title>
        <authorList>
            <person name="Yang J."/>
            <person name="Wariss H.M."/>
            <person name="Tao L."/>
            <person name="Zhang R."/>
            <person name="Yun Q."/>
            <person name="Hollingsworth P."/>
            <person name="Dao Z."/>
            <person name="Luo G."/>
            <person name="Guo H."/>
            <person name="Ma Y."/>
            <person name="Sun W."/>
        </authorList>
    </citation>
    <scope>NUCLEOTIDE SEQUENCE [LARGE SCALE GENOMIC DNA]</scope>
    <source>
        <strain evidence="11">cv. Malutang</strain>
    </source>
</reference>
<dbReference type="OrthoDB" id="184182at2759"/>
<dbReference type="PROSITE" id="PS00532">
    <property type="entry name" value="PEPCK_ATP"/>
    <property type="match status" value="1"/>
</dbReference>
<evidence type="ECO:0000256" key="1">
    <source>
        <dbReference type="ARBA" id="ARBA00004742"/>
    </source>
</evidence>
<sequence length="94" mass="10419">MVILGTQYARQMKKGMFGLMHYLSLHSGRNMGKDGDVALFFGLSGTGKTTLSTYDNIYLIGDDEHCWSENGVLNNKGGCNAKCIDLSREKEHDI</sequence>
<evidence type="ECO:0000313" key="11">
    <source>
        <dbReference type="Proteomes" id="UP000323000"/>
    </source>
</evidence>
<proteinExistence type="inferred from homology"/>
<dbReference type="UniPathway" id="UPA00138"/>
<comment type="similarity">
    <text evidence="2">Belongs to the phosphoenolpyruvate carboxykinase (ATP) family.</text>
</comment>
<gene>
    <name evidence="10" type="ORF">EZV62_010885</name>
</gene>
<dbReference type="Pfam" id="PF01293">
    <property type="entry name" value="PEPCK_ATP"/>
    <property type="match status" value="1"/>
</dbReference>
<accession>A0A5C7I3R9</accession>
<dbReference type="Gene3D" id="2.170.8.10">
    <property type="entry name" value="Phosphoenolpyruvate Carboxykinase, domain 2"/>
    <property type="match status" value="1"/>
</dbReference>
<comment type="catalytic activity">
    <reaction evidence="9">
        <text>oxaloacetate + ATP = phosphoenolpyruvate + ADP + CO2</text>
        <dbReference type="Rhea" id="RHEA:18617"/>
        <dbReference type="ChEBI" id="CHEBI:16452"/>
        <dbReference type="ChEBI" id="CHEBI:16526"/>
        <dbReference type="ChEBI" id="CHEBI:30616"/>
        <dbReference type="ChEBI" id="CHEBI:58702"/>
        <dbReference type="ChEBI" id="CHEBI:456216"/>
        <dbReference type="EC" id="4.1.1.49"/>
    </reaction>
</comment>
<dbReference type="PANTHER" id="PTHR30031">
    <property type="entry name" value="PHOSPHOENOLPYRUVATE CARBOXYKINASE ATP"/>
    <property type="match status" value="1"/>
</dbReference>
<dbReference type="SUPFAM" id="SSF68923">
    <property type="entry name" value="PEP carboxykinase N-terminal domain"/>
    <property type="match status" value="1"/>
</dbReference>
<name>A0A5C7I3R9_9ROSI</name>
<keyword evidence="7" id="KW-0067">ATP-binding</keyword>
<dbReference type="Proteomes" id="UP000323000">
    <property type="component" value="Chromosome 4"/>
</dbReference>
<evidence type="ECO:0000313" key="10">
    <source>
        <dbReference type="EMBL" id="TXG63891.1"/>
    </source>
</evidence>
<evidence type="ECO:0000256" key="4">
    <source>
        <dbReference type="ARBA" id="ARBA00022432"/>
    </source>
</evidence>
<protein>
    <recommendedName>
        <fullName evidence="3">phosphoenolpyruvate carboxykinase (ATP)</fullName>
        <ecNumber evidence="3">4.1.1.49</ecNumber>
    </recommendedName>
</protein>
<dbReference type="Gene3D" id="3.40.449.10">
    <property type="entry name" value="Phosphoenolpyruvate Carboxykinase, domain 1"/>
    <property type="match status" value="1"/>
</dbReference>
<dbReference type="PANTHER" id="PTHR30031:SF0">
    <property type="entry name" value="PHOSPHOENOLPYRUVATE CARBOXYKINASE (ATP)"/>
    <property type="match status" value="1"/>
</dbReference>
<keyword evidence="4" id="KW-0312">Gluconeogenesis</keyword>
<evidence type="ECO:0000256" key="3">
    <source>
        <dbReference type="ARBA" id="ARBA00012363"/>
    </source>
</evidence>
<evidence type="ECO:0000256" key="7">
    <source>
        <dbReference type="ARBA" id="ARBA00022840"/>
    </source>
</evidence>
<dbReference type="GO" id="GO:0005524">
    <property type="term" value="F:ATP binding"/>
    <property type="evidence" value="ECO:0007669"/>
    <property type="project" value="UniProtKB-KW"/>
</dbReference>
<dbReference type="EC" id="4.1.1.49" evidence="3"/>
<dbReference type="InterPro" id="IPR001272">
    <property type="entry name" value="PEP_carboxykinase_ATP"/>
</dbReference>
<dbReference type="AlphaFoldDB" id="A0A5C7I3R9"/>
<evidence type="ECO:0000256" key="8">
    <source>
        <dbReference type="ARBA" id="ARBA00023239"/>
    </source>
</evidence>
<comment type="pathway">
    <text evidence="1">Carbohydrate biosynthesis; gluconeogenesis.</text>
</comment>
<dbReference type="InterPro" id="IPR008210">
    <property type="entry name" value="PEP_carboxykinase_N"/>
</dbReference>
<dbReference type="GO" id="GO:0004612">
    <property type="term" value="F:phosphoenolpyruvate carboxykinase (ATP) activity"/>
    <property type="evidence" value="ECO:0007669"/>
    <property type="project" value="UniProtKB-EC"/>
</dbReference>
<evidence type="ECO:0000256" key="2">
    <source>
        <dbReference type="ARBA" id="ARBA00006052"/>
    </source>
</evidence>
<dbReference type="InterPro" id="IPR015994">
    <property type="entry name" value="PEPCK_ATP_CS"/>
</dbReference>
<dbReference type="InterPro" id="IPR013035">
    <property type="entry name" value="PEP_carboxykinase_C"/>
</dbReference>
<keyword evidence="6" id="KW-0210">Decarboxylase</keyword>
<dbReference type="SUPFAM" id="SSF53795">
    <property type="entry name" value="PEP carboxykinase-like"/>
    <property type="match status" value="1"/>
</dbReference>
<keyword evidence="11" id="KW-1185">Reference proteome</keyword>
<dbReference type="GO" id="GO:0005829">
    <property type="term" value="C:cytosol"/>
    <property type="evidence" value="ECO:0007669"/>
    <property type="project" value="TreeGrafter"/>
</dbReference>
<keyword evidence="8" id="KW-0456">Lyase</keyword>